<dbReference type="AlphaFoldDB" id="A0A160DUS7"/>
<keyword evidence="4" id="KW-1185">Reference proteome</keyword>
<evidence type="ECO:0000313" key="3">
    <source>
        <dbReference type="EMBL" id="ANB18229.1"/>
    </source>
</evidence>
<protein>
    <submittedName>
        <fullName evidence="3">Cna B domain protein</fullName>
    </submittedName>
</protein>
<dbReference type="Proteomes" id="UP000076830">
    <property type="component" value="Chromosome"/>
</dbReference>
<feature type="region of interest" description="Disordered" evidence="1">
    <location>
        <begin position="370"/>
        <end position="409"/>
    </location>
</feature>
<dbReference type="EMBL" id="CP015249">
    <property type="protein sequence ID" value="ANB18229.1"/>
    <property type="molecule type" value="Genomic_DNA"/>
</dbReference>
<evidence type="ECO:0000256" key="2">
    <source>
        <dbReference type="SAM" id="SignalP"/>
    </source>
</evidence>
<evidence type="ECO:0000256" key="1">
    <source>
        <dbReference type="SAM" id="MobiDB-lite"/>
    </source>
</evidence>
<feature type="chain" id="PRO_5007813159" evidence="2">
    <location>
        <begin position="27"/>
        <end position="514"/>
    </location>
</feature>
<accession>A0A160DUS7</accession>
<evidence type="ECO:0000313" key="4">
    <source>
        <dbReference type="Proteomes" id="UP000076830"/>
    </source>
</evidence>
<gene>
    <name evidence="3" type="ORF">I596_2217</name>
</gene>
<sequence>MSLLPPPLRPRALRLAFALSGLLAGAAVPAATLTVVHTGDSGAGSLRQAITDANATSDADTIAFAIPGAGPFTITPATRLPNLRGVLTIDGFTQPGSHANTLAPDQGGLDAVPMIQVTGPGNGFGFVLEGGSAPASVTLRGLVINGFAPHIGGGAAGARLTLHGCYIGTTADGTAAVPSASMACITTAGTLQLGGTLPAQRNLLANCGNGAVVAGNGETVIEGNLIGTDAGAGRALPGSIAGNGAGIIVNAGSGNPRLRIGGASVAARNLISGNHGSGGIALFGTLGFAAYAQFEILGNYIGTDWTGTRAIPNGYPDTPRFSGGIVLWRVAQDDSPAPIGGDGPGQANLIAYNHGAGILSREGRIGESFDNRGNRIQHNRGIGRTNVDLAPAGPTPNDPADADAGANGGQNWPQIDAAVVAGGQLQVTYRVDSSPQASAYPLRVDFYENVQGGNGALLGRDSYPAGAAQQPRTIVLALPPGARAVPLVAVATDARGYSSEFSPAFGVLFEDDFE</sequence>
<organism evidence="3 4">
    <name type="scientific">Dokdonella koreensis DS-123</name>
    <dbReference type="NCBI Taxonomy" id="1300342"/>
    <lineage>
        <taxon>Bacteria</taxon>
        <taxon>Pseudomonadati</taxon>
        <taxon>Pseudomonadota</taxon>
        <taxon>Gammaproteobacteria</taxon>
        <taxon>Lysobacterales</taxon>
        <taxon>Rhodanobacteraceae</taxon>
        <taxon>Dokdonella</taxon>
    </lineage>
</organism>
<dbReference type="RefSeq" id="WP_067647372.1">
    <property type="nucleotide sequence ID" value="NZ_CP015249.1"/>
</dbReference>
<dbReference type="KEGG" id="dko:I596_2217"/>
<proteinExistence type="predicted"/>
<name>A0A160DUS7_9GAMM</name>
<reference evidence="3 4" key="1">
    <citation type="submission" date="2016-04" db="EMBL/GenBank/DDBJ databases">
        <title>Complete genome sequence of Dokdonella koreensis DS-123T.</title>
        <authorList>
            <person name="Kim J.F."/>
            <person name="Lee H."/>
            <person name="Kwak M.-J."/>
        </authorList>
    </citation>
    <scope>NUCLEOTIDE SEQUENCE [LARGE SCALE GENOMIC DNA]</scope>
    <source>
        <strain evidence="3 4">DS-123</strain>
    </source>
</reference>
<keyword evidence="2" id="KW-0732">Signal</keyword>
<dbReference type="OrthoDB" id="5940902at2"/>
<feature type="signal peptide" evidence="2">
    <location>
        <begin position="1"/>
        <end position="26"/>
    </location>
</feature>
<dbReference type="STRING" id="1300342.I596_2217"/>